<name>A0ABM0M8I8_SACKO</name>
<keyword evidence="1" id="KW-1185">Reference proteome</keyword>
<sequence>MMAEDHEFSSVEEILIEAAEHKHCILYLNYKGLSELPTDLFQEPICNSVERLFLKRNQLTSVPADIGKLTRLVELYLHSNSLAYLPE</sequence>
<dbReference type="InterPro" id="IPR032675">
    <property type="entry name" value="LRR_dom_sf"/>
</dbReference>
<dbReference type="SUPFAM" id="SSF52058">
    <property type="entry name" value="L domain-like"/>
    <property type="match status" value="1"/>
</dbReference>
<dbReference type="InterPro" id="IPR001611">
    <property type="entry name" value="Leu-rich_rpt"/>
</dbReference>
<dbReference type="Proteomes" id="UP000694865">
    <property type="component" value="Unplaced"/>
</dbReference>
<dbReference type="Pfam" id="PF13855">
    <property type="entry name" value="LRR_8"/>
    <property type="match status" value="1"/>
</dbReference>
<organism evidence="1 2">
    <name type="scientific">Saccoglossus kowalevskii</name>
    <name type="common">Acorn worm</name>
    <dbReference type="NCBI Taxonomy" id="10224"/>
    <lineage>
        <taxon>Eukaryota</taxon>
        <taxon>Metazoa</taxon>
        <taxon>Hemichordata</taxon>
        <taxon>Enteropneusta</taxon>
        <taxon>Harrimaniidae</taxon>
        <taxon>Saccoglossus</taxon>
    </lineage>
</organism>
<accession>A0ABM0M8I8</accession>
<feature type="non-terminal residue" evidence="2">
    <location>
        <position position="87"/>
    </location>
</feature>
<dbReference type="Gene3D" id="3.80.10.10">
    <property type="entry name" value="Ribonuclease Inhibitor"/>
    <property type="match status" value="1"/>
</dbReference>
<evidence type="ECO:0000313" key="1">
    <source>
        <dbReference type="Proteomes" id="UP000694865"/>
    </source>
</evidence>
<protein>
    <submittedName>
        <fullName evidence="2">Leucine-rich repeat-containing protein 28-like</fullName>
    </submittedName>
</protein>
<proteinExistence type="predicted"/>
<dbReference type="GeneID" id="102803646"/>
<reference evidence="2" key="1">
    <citation type="submission" date="2025-08" db="UniProtKB">
        <authorList>
            <consortium name="RefSeq"/>
        </authorList>
    </citation>
    <scope>IDENTIFICATION</scope>
    <source>
        <tissue evidence="2">Testes</tissue>
    </source>
</reference>
<gene>
    <name evidence="2" type="primary">LOC102803646</name>
</gene>
<dbReference type="RefSeq" id="XP_006816329.1">
    <property type="nucleotide sequence ID" value="XM_006816266.1"/>
</dbReference>
<evidence type="ECO:0000313" key="2">
    <source>
        <dbReference type="RefSeq" id="XP_006816329.1"/>
    </source>
</evidence>